<dbReference type="Proteomes" id="UP000321405">
    <property type="component" value="Unassembled WGS sequence"/>
</dbReference>
<comment type="caution">
    <text evidence="1">The sequence shown here is derived from an EMBL/GenBank/DDBJ whole genome shotgun (WGS) entry which is preliminary data.</text>
</comment>
<dbReference type="RefSeq" id="WP_246103866.1">
    <property type="nucleotide sequence ID" value="NZ_BJVC01000005.1"/>
</dbReference>
<reference evidence="1 2" key="1">
    <citation type="submission" date="2019-07" db="EMBL/GenBank/DDBJ databases">
        <title>Whole genome shotgun sequence of Swaminathania salitolerans NBRC 104436.</title>
        <authorList>
            <person name="Hosoyama A."/>
            <person name="Uohara A."/>
            <person name="Ohji S."/>
            <person name="Ichikawa N."/>
        </authorList>
    </citation>
    <scope>NUCLEOTIDE SEQUENCE [LARGE SCALE GENOMIC DNA]</scope>
    <source>
        <strain evidence="1 2">NBRC 104436</strain>
    </source>
</reference>
<evidence type="ECO:0008006" key="3">
    <source>
        <dbReference type="Google" id="ProtNLM"/>
    </source>
</evidence>
<dbReference type="AlphaFoldDB" id="A0A511BRM1"/>
<sequence>MMQRDEGPLLMAWLGYYARIFGFDALTIFDNGSVDPLTLHLLDHARRCGATIRYDCSDPADFHGKGQHLGAQIREWDRTGSYDFALPVDCDEFLAVVEDDGVSTSAGRILAEFARLRPERRALRIGSSLFNHPARPGWFSVDRAFIKGFLPARSIALIDNGQHTPASRLESGYALSRFTYLHWHNHGFAEMQRRARLKLANSLIDPDDRDALLRYAATPNMPGQHLVGILLAGEDSYLRRYEGTPCLVLNWARSPSDLSSAMEDGPVMFPDGPALRRWSGSAYERINPDVKGWPLGPLMHFLLHGHAEGRRF</sequence>
<keyword evidence="2" id="KW-1185">Reference proteome</keyword>
<dbReference type="EMBL" id="BJVC01000005">
    <property type="protein sequence ID" value="GEL02986.1"/>
    <property type="molecule type" value="Genomic_DNA"/>
</dbReference>
<proteinExistence type="predicted"/>
<accession>A0A511BRM1</accession>
<protein>
    <recommendedName>
        <fullName evidence="3">Glycosyl transferase family 2</fullName>
    </recommendedName>
</protein>
<gene>
    <name evidence="1" type="ORF">SSA02_21490</name>
</gene>
<organism evidence="1 2">
    <name type="scientific">Swaminathania salitolerans</name>
    <dbReference type="NCBI Taxonomy" id="182838"/>
    <lineage>
        <taxon>Bacteria</taxon>
        <taxon>Pseudomonadati</taxon>
        <taxon>Pseudomonadota</taxon>
        <taxon>Alphaproteobacteria</taxon>
        <taxon>Acetobacterales</taxon>
        <taxon>Acetobacteraceae</taxon>
        <taxon>Swaminathania</taxon>
    </lineage>
</organism>
<dbReference type="Pfam" id="PF13704">
    <property type="entry name" value="Glyco_tranf_2_4"/>
    <property type="match status" value="1"/>
</dbReference>
<name>A0A511BRM1_9PROT</name>
<evidence type="ECO:0000313" key="2">
    <source>
        <dbReference type="Proteomes" id="UP000321405"/>
    </source>
</evidence>
<evidence type="ECO:0000313" key="1">
    <source>
        <dbReference type="EMBL" id="GEL02986.1"/>
    </source>
</evidence>